<sequence>MVAKQIMTGSRSDVKAVAFVDESQVVAGYPNGDIRRWSIENGQQLGRTMQASGTVSSIAVSQDEPQ</sequence>
<dbReference type="AlphaFoldDB" id="A0A0C9YSM5"/>
<dbReference type="HOGENOM" id="CLU_2832145_0_0_1"/>
<dbReference type="InterPro" id="IPR015943">
    <property type="entry name" value="WD40/YVTN_repeat-like_dom_sf"/>
</dbReference>
<name>A0A0C9YSM5_9AGAM</name>
<evidence type="ECO:0008006" key="3">
    <source>
        <dbReference type="Google" id="ProtNLM"/>
    </source>
</evidence>
<reference evidence="2" key="2">
    <citation type="submission" date="2015-01" db="EMBL/GenBank/DDBJ databases">
        <title>Evolutionary Origins and Diversification of the Mycorrhizal Mutualists.</title>
        <authorList>
            <consortium name="DOE Joint Genome Institute"/>
            <consortium name="Mycorrhizal Genomics Consortium"/>
            <person name="Kohler A."/>
            <person name="Kuo A."/>
            <person name="Nagy L.G."/>
            <person name="Floudas D."/>
            <person name="Copeland A."/>
            <person name="Barry K.W."/>
            <person name="Cichocki N."/>
            <person name="Veneault-Fourrey C."/>
            <person name="LaButti K."/>
            <person name="Lindquist E.A."/>
            <person name="Lipzen A."/>
            <person name="Lundell T."/>
            <person name="Morin E."/>
            <person name="Murat C."/>
            <person name="Riley R."/>
            <person name="Ohm R."/>
            <person name="Sun H."/>
            <person name="Tunlid A."/>
            <person name="Henrissat B."/>
            <person name="Grigoriev I.V."/>
            <person name="Hibbett D.S."/>
            <person name="Martin F."/>
        </authorList>
    </citation>
    <scope>NUCLEOTIDE SEQUENCE [LARGE SCALE GENOMIC DNA]</scope>
    <source>
        <strain evidence="2">441</strain>
    </source>
</reference>
<dbReference type="Gene3D" id="2.130.10.10">
    <property type="entry name" value="YVTN repeat-like/Quinoprotein amine dehydrogenase"/>
    <property type="match status" value="1"/>
</dbReference>
<organism evidence="1 2">
    <name type="scientific">Pisolithus microcarpus 441</name>
    <dbReference type="NCBI Taxonomy" id="765257"/>
    <lineage>
        <taxon>Eukaryota</taxon>
        <taxon>Fungi</taxon>
        <taxon>Dikarya</taxon>
        <taxon>Basidiomycota</taxon>
        <taxon>Agaricomycotina</taxon>
        <taxon>Agaricomycetes</taxon>
        <taxon>Agaricomycetidae</taxon>
        <taxon>Boletales</taxon>
        <taxon>Sclerodermatineae</taxon>
        <taxon>Pisolithaceae</taxon>
        <taxon>Pisolithus</taxon>
    </lineage>
</organism>
<protein>
    <recommendedName>
        <fullName evidence="3">Pre-mRNA-processing factor 19</fullName>
    </recommendedName>
</protein>
<proteinExistence type="predicted"/>
<dbReference type="Proteomes" id="UP000054018">
    <property type="component" value="Unassembled WGS sequence"/>
</dbReference>
<evidence type="ECO:0000313" key="1">
    <source>
        <dbReference type="EMBL" id="KIK13317.1"/>
    </source>
</evidence>
<dbReference type="EMBL" id="KN834003">
    <property type="protein sequence ID" value="KIK13317.1"/>
    <property type="molecule type" value="Genomic_DNA"/>
</dbReference>
<dbReference type="OrthoDB" id="2658855at2759"/>
<reference evidence="1 2" key="1">
    <citation type="submission" date="2014-04" db="EMBL/GenBank/DDBJ databases">
        <authorList>
            <consortium name="DOE Joint Genome Institute"/>
            <person name="Kuo A."/>
            <person name="Kohler A."/>
            <person name="Costa M.D."/>
            <person name="Nagy L.G."/>
            <person name="Floudas D."/>
            <person name="Copeland A."/>
            <person name="Barry K.W."/>
            <person name="Cichocki N."/>
            <person name="Veneault-Fourrey C."/>
            <person name="LaButti K."/>
            <person name="Lindquist E.A."/>
            <person name="Lipzen A."/>
            <person name="Lundell T."/>
            <person name="Morin E."/>
            <person name="Murat C."/>
            <person name="Sun H."/>
            <person name="Tunlid A."/>
            <person name="Henrissat B."/>
            <person name="Grigoriev I.V."/>
            <person name="Hibbett D.S."/>
            <person name="Martin F."/>
            <person name="Nordberg H.P."/>
            <person name="Cantor M.N."/>
            <person name="Hua S.X."/>
        </authorList>
    </citation>
    <scope>NUCLEOTIDE SEQUENCE [LARGE SCALE GENOMIC DNA]</scope>
    <source>
        <strain evidence="1 2">441</strain>
    </source>
</reference>
<keyword evidence="2" id="KW-1185">Reference proteome</keyword>
<gene>
    <name evidence="1" type="ORF">PISMIDRAFT_688800</name>
</gene>
<dbReference type="SUPFAM" id="SSF50978">
    <property type="entry name" value="WD40 repeat-like"/>
    <property type="match status" value="1"/>
</dbReference>
<accession>A0A0C9YSM5</accession>
<evidence type="ECO:0000313" key="2">
    <source>
        <dbReference type="Proteomes" id="UP000054018"/>
    </source>
</evidence>
<dbReference type="InterPro" id="IPR036322">
    <property type="entry name" value="WD40_repeat_dom_sf"/>
</dbReference>